<name>A0ABD5RFA1_9EURY</name>
<gene>
    <name evidence="1" type="ORF">ACFPJ5_16380</name>
</gene>
<accession>A0ABD5RFA1</accession>
<dbReference type="AlphaFoldDB" id="A0ABD5RFA1"/>
<protein>
    <submittedName>
        <fullName evidence="1">Uncharacterized protein</fullName>
    </submittedName>
</protein>
<keyword evidence="2" id="KW-1185">Reference proteome</keyword>
<evidence type="ECO:0000313" key="2">
    <source>
        <dbReference type="Proteomes" id="UP001596201"/>
    </source>
</evidence>
<organism evidence="1 2">
    <name type="scientific">Salinirubrum litoreum</name>
    <dbReference type="NCBI Taxonomy" id="1126234"/>
    <lineage>
        <taxon>Archaea</taxon>
        <taxon>Methanobacteriati</taxon>
        <taxon>Methanobacteriota</taxon>
        <taxon>Stenosarchaea group</taxon>
        <taxon>Halobacteria</taxon>
        <taxon>Halobacteriales</taxon>
        <taxon>Haloferacaceae</taxon>
        <taxon>Salinirubrum</taxon>
    </lineage>
</organism>
<reference evidence="1 2" key="1">
    <citation type="journal article" date="2019" name="Int. J. Syst. Evol. Microbiol.">
        <title>The Global Catalogue of Microorganisms (GCM) 10K type strain sequencing project: providing services to taxonomists for standard genome sequencing and annotation.</title>
        <authorList>
            <consortium name="The Broad Institute Genomics Platform"/>
            <consortium name="The Broad Institute Genome Sequencing Center for Infectious Disease"/>
            <person name="Wu L."/>
            <person name="Ma J."/>
        </authorList>
    </citation>
    <scope>NUCLEOTIDE SEQUENCE [LARGE SCALE GENOMIC DNA]</scope>
    <source>
        <strain evidence="1 2">CGMCC 1.12237</strain>
    </source>
</reference>
<sequence length="73" mass="8660">MADFDAISETDVMSATGRGWPEWFRVLAEYDSAYDDVTPVDRRRHLREEFRLDPWWARAVTARYEADRHRPSG</sequence>
<comment type="caution">
    <text evidence="1">The sequence shown here is derived from an EMBL/GenBank/DDBJ whole genome shotgun (WGS) entry which is preliminary data.</text>
</comment>
<proteinExistence type="predicted"/>
<evidence type="ECO:0000313" key="1">
    <source>
        <dbReference type="EMBL" id="MFC5368506.1"/>
    </source>
</evidence>
<dbReference type="EMBL" id="JBHSKX010000002">
    <property type="protein sequence ID" value="MFC5368506.1"/>
    <property type="molecule type" value="Genomic_DNA"/>
</dbReference>
<dbReference type="Proteomes" id="UP001596201">
    <property type="component" value="Unassembled WGS sequence"/>
</dbReference>
<dbReference type="RefSeq" id="WP_227230780.1">
    <property type="nucleotide sequence ID" value="NZ_JAJCVJ010000002.1"/>
</dbReference>